<evidence type="ECO:0000256" key="2">
    <source>
        <dbReference type="SAM" id="SignalP"/>
    </source>
</evidence>
<dbReference type="EMBL" id="AL590446">
    <property type="protein sequence ID" value="CCI73941.1"/>
    <property type="molecule type" value="Genomic_DNA"/>
</dbReference>
<reference evidence="3 4" key="2">
    <citation type="journal article" date="2009" name="BMC Genomics">
        <title>Identification of transcriptional signals in Encephalitozoon cuniculi widespread among Microsporidia phylum: support for accurate structural genome annotation.</title>
        <authorList>
            <person name="Peyretaillade E."/>
            <person name="Goncalves O."/>
            <person name="Terrat S."/>
            <person name="Dugat-Bony E."/>
            <person name="Wincker P."/>
            <person name="Cornman R.S."/>
            <person name="Evans J.D."/>
            <person name="Delbac F."/>
            <person name="Peyret P."/>
        </authorList>
    </citation>
    <scope>NUCLEOTIDE SEQUENCE [LARGE SCALE GENOMIC DNA]</scope>
    <source>
        <strain evidence="3 4">GB-M1</strain>
    </source>
</reference>
<dbReference type="AlphaFoldDB" id="I7IV40"/>
<dbReference type="InParanoid" id="I7IV40"/>
<dbReference type="RefSeq" id="NP_001402498.1">
    <property type="nucleotide sequence ID" value="NM_001415654.1"/>
</dbReference>
<dbReference type="OrthoDB" id="10415858at2759"/>
<keyword evidence="2" id="KW-0732">Signal</keyword>
<dbReference type="GeneID" id="77136367"/>
<dbReference type="KEGG" id="ecu:ECU06_0435"/>
<proteinExistence type="predicted"/>
<feature type="compositionally biased region" description="Basic residues" evidence="1">
    <location>
        <begin position="99"/>
        <end position="120"/>
    </location>
</feature>
<evidence type="ECO:0000313" key="3">
    <source>
        <dbReference type="EMBL" id="CCI73941.1"/>
    </source>
</evidence>
<protein>
    <submittedName>
        <fullName evidence="3">ECU06_0435 protein</fullName>
    </submittedName>
</protein>
<evidence type="ECO:0000256" key="1">
    <source>
        <dbReference type="SAM" id="MobiDB-lite"/>
    </source>
</evidence>
<gene>
    <name evidence="3" type="ordered locus">ECU06_0435</name>
</gene>
<dbReference type="HOGENOM" id="CLU_2049682_0_0_1"/>
<evidence type="ECO:0000313" key="4">
    <source>
        <dbReference type="Proteomes" id="UP000000819"/>
    </source>
</evidence>
<reference evidence="3 4" key="1">
    <citation type="journal article" date="2001" name="Nature">
        <title>Genome sequence and gene compaction of the eukaryote parasite Encephalitozoon cuniculi.</title>
        <authorList>
            <person name="Katinka M.D."/>
            <person name="Duprat S."/>
            <person name="Cornillot E."/>
            <person name="Metenier G."/>
            <person name="Thomarat F."/>
            <person name="Prensier G."/>
            <person name="Barbe V."/>
            <person name="Peyretaillade E."/>
            <person name="Brottier P."/>
            <person name="Wincker P."/>
            <person name="Delbac F."/>
            <person name="El Alaoui H."/>
            <person name="Peyret P."/>
            <person name="Saurin W."/>
            <person name="Gouy M."/>
            <person name="Weissenbach J."/>
            <person name="Vivares C.P."/>
        </authorList>
    </citation>
    <scope>NUCLEOTIDE SEQUENCE [LARGE SCALE GENOMIC DNA]</scope>
    <source>
        <strain evidence="3 4">GB-M1</strain>
    </source>
</reference>
<feature type="chain" id="PRO_5003710523" evidence="2">
    <location>
        <begin position="24"/>
        <end position="120"/>
    </location>
</feature>
<accession>I7IV40</accession>
<dbReference type="VEuPathDB" id="MicrosporidiaDB:ECU06_0435"/>
<feature type="region of interest" description="Disordered" evidence="1">
    <location>
        <begin position="96"/>
        <end position="120"/>
    </location>
</feature>
<dbReference type="Proteomes" id="UP000000819">
    <property type="component" value="Chromosome VI"/>
</dbReference>
<feature type="signal peptide" evidence="2">
    <location>
        <begin position="1"/>
        <end position="23"/>
    </location>
</feature>
<name>I7IV40_ENCCU</name>
<organism evidence="3 4">
    <name type="scientific">Encephalitozoon cuniculi (strain GB-M1)</name>
    <name type="common">Microsporidian parasite</name>
    <dbReference type="NCBI Taxonomy" id="284813"/>
    <lineage>
        <taxon>Eukaryota</taxon>
        <taxon>Fungi</taxon>
        <taxon>Fungi incertae sedis</taxon>
        <taxon>Microsporidia</taxon>
        <taxon>Unikaryonidae</taxon>
        <taxon>Encephalitozoon</taxon>
    </lineage>
</organism>
<keyword evidence="4" id="KW-1185">Reference proteome</keyword>
<sequence length="120" mass="14316">MKWRTLSAVGVWWIWMARTAAMAKEPVDNAEADLLIEVAFISLERIAIKLDRLIWRLLKMKKDGPEHADGAMEAHAKRMFGIPIKTEKQWKRLAEKVKRKERRRDMKHWKEHSIHRKVVH</sequence>